<dbReference type="AlphaFoldDB" id="A0A517Y908"/>
<dbReference type="Gene3D" id="1.20.1600.10">
    <property type="entry name" value="Outer membrane efflux proteins (OEP)"/>
    <property type="match status" value="1"/>
</dbReference>
<dbReference type="Pfam" id="PF02321">
    <property type="entry name" value="OEP"/>
    <property type="match status" value="2"/>
</dbReference>
<feature type="chain" id="PRO_5021745597" evidence="3">
    <location>
        <begin position="27"/>
        <end position="449"/>
    </location>
</feature>
<evidence type="ECO:0000256" key="3">
    <source>
        <dbReference type="SAM" id="SignalP"/>
    </source>
</evidence>
<feature type="coiled-coil region" evidence="2">
    <location>
        <begin position="128"/>
        <end position="155"/>
    </location>
</feature>
<evidence type="ECO:0000256" key="2">
    <source>
        <dbReference type="SAM" id="Coils"/>
    </source>
</evidence>
<keyword evidence="5" id="KW-1185">Reference proteome</keyword>
<dbReference type="OrthoDB" id="9791261at2"/>
<protein>
    <submittedName>
        <fullName evidence="4">Cobalt-zinc-cadmium resistance protein CzcC</fullName>
    </submittedName>
</protein>
<comment type="similarity">
    <text evidence="1">Belongs to the outer membrane factor (OMF) (TC 1.B.17) family.</text>
</comment>
<reference evidence="4 5" key="1">
    <citation type="submission" date="2019-02" db="EMBL/GenBank/DDBJ databases">
        <title>Deep-cultivation of Planctomycetes and their phenomic and genomic characterization uncovers novel biology.</title>
        <authorList>
            <person name="Wiegand S."/>
            <person name="Jogler M."/>
            <person name="Boedeker C."/>
            <person name="Pinto D."/>
            <person name="Vollmers J."/>
            <person name="Rivas-Marin E."/>
            <person name="Kohn T."/>
            <person name="Peeters S.H."/>
            <person name="Heuer A."/>
            <person name="Rast P."/>
            <person name="Oberbeckmann S."/>
            <person name="Bunk B."/>
            <person name="Jeske O."/>
            <person name="Meyerdierks A."/>
            <person name="Storesund J.E."/>
            <person name="Kallscheuer N."/>
            <person name="Luecker S."/>
            <person name="Lage O.M."/>
            <person name="Pohl T."/>
            <person name="Merkel B.J."/>
            <person name="Hornburger P."/>
            <person name="Mueller R.-W."/>
            <person name="Bruemmer F."/>
            <person name="Labrenz M."/>
            <person name="Spormann A.M."/>
            <person name="Op den Camp H."/>
            <person name="Overmann J."/>
            <person name="Amann R."/>
            <person name="Jetten M.S.M."/>
            <person name="Mascher T."/>
            <person name="Medema M.H."/>
            <person name="Devos D.P."/>
            <person name="Kaster A.-K."/>
            <person name="Ovreas L."/>
            <person name="Rohde M."/>
            <person name="Galperin M.Y."/>
            <person name="Jogler C."/>
        </authorList>
    </citation>
    <scope>NUCLEOTIDE SEQUENCE [LARGE SCALE GENOMIC DNA]</scope>
    <source>
        <strain evidence="4 5">ETA_A8</strain>
    </source>
</reference>
<dbReference type="PANTHER" id="PTHR30203:SF24">
    <property type="entry name" value="BLR4935 PROTEIN"/>
    <property type="match status" value="1"/>
</dbReference>
<proteinExistence type="inferred from homology"/>
<feature type="signal peptide" evidence="3">
    <location>
        <begin position="1"/>
        <end position="26"/>
    </location>
</feature>
<sequence precursor="true">MNILDKIAPPLIFCAVAGLFCASLTAQQPVTVRKVSVTQDPPLPLPPPEEITPPTPQRGLSLTDLEHIALGSNPSIGRASALVSAAQGNMVQVGLPPNPTVGYNGQQLGSGGLAEQHGVQFSQEIVRGGKLRLNRAVAEQELARAQQELAAQQQRVLTDVRIAFYKTLIAQRQIDMTSNLVRTTTQGADVVDALIKAKEATRLDVLQSQLEVENAQILLKNARNSHDAAWRELSSVIGDPYLQEQALRGDAFAPPCEIAFDQALARVHAASPEIAIAMSEISRTRMAAERARVEAVPNVSLQGLVNPIDNGIGGRPDGGVTVSIPIPILNRNQGGIMRAQSEIVAAERALTQLELSLKNRLAPTFERYSNARNQVERYRTAILPAATESLDLSRKMYQAGETGYLNLLTAQRTFAQTHLQYLDSLRQLRITEAEIEGLLLSGSLDVRGR</sequence>
<evidence type="ECO:0000313" key="4">
    <source>
        <dbReference type="EMBL" id="QDU26681.1"/>
    </source>
</evidence>
<dbReference type="SUPFAM" id="SSF56954">
    <property type="entry name" value="Outer membrane efflux proteins (OEP)"/>
    <property type="match status" value="1"/>
</dbReference>
<organism evidence="4 5">
    <name type="scientific">Anatilimnocola aggregata</name>
    <dbReference type="NCBI Taxonomy" id="2528021"/>
    <lineage>
        <taxon>Bacteria</taxon>
        <taxon>Pseudomonadati</taxon>
        <taxon>Planctomycetota</taxon>
        <taxon>Planctomycetia</taxon>
        <taxon>Pirellulales</taxon>
        <taxon>Pirellulaceae</taxon>
        <taxon>Anatilimnocola</taxon>
    </lineage>
</organism>
<dbReference type="InterPro" id="IPR003423">
    <property type="entry name" value="OMP_efflux"/>
</dbReference>
<dbReference type="EMBL" id="CP036274">
    <property type="protein sequence ID" value="QDU26681.1"/>
    <property type="molecule type" value="Genomic_DNA"/>
</dbReference>
<dbReference type="Proteomes" id="UP000315017">
    <property type="component" value="Chromosome"/>
</dbReference>
<name>A0A517Y908_9BACT</name>
<dbReference type="InterPro" id="IPR010131">
    <property type="entry name" value="MdtP/NodT-like"/>
</dbReference>
<keyword evidence="3" id="KW-0732">Signal</keyword>
<evidence type="ECO:0000256" key="1">
    <source>
        <dbReference type="ARBA" id="ARBA00007613"/>
    </source>
</evidence>
<keyword evidence="2" id="KW-0175">Coiled coil</keyword>
<dbReference type="KEGG" id="aagg:ETAA8_17620"/>
<accession>A0A517Y908</accession>
<dbReference type="PANTHER" id="PTHR30203">
    <property type="entry name" value="OUTER MEMBRANE CATION EFFLUX PROTEIN"/>
    <property type="match status" value="1"/>
</dbReference>
<gene>
    <name evidence="4" type="primary">czcC_2</name>
    <name evidence="4" type="ORF">ETAA8_17620</name>
</gene>
<dbReference type="RefSeq" id="WP_145087463.1">
    <property type="nucleotide sequence ID" value="NZ_CP036274.1"/>
</dbReference>
<evidence type="ECO:0000313" key="5">
    <source>
        <dbReference type="Proteomes" id="UP000315017"/>
    </source>
</evidence>
<dbReference type="GO" id="GO:0015562">
    <property type="term" value="F:efflux transmembrane transporter activity"/>
    <property type="evidence" value="ECO:0007669"/>
    <property type="project" value="InterPro"/>
</dbReference>